<dbReference type="InterPro" id="IPR036291">
    <property type="entry name" value="NAD(P)-bd_dom_sf"/>
</dbReference>
<dbReference type="Gene3D" id="3.40.50.720">
    <property type="entry name" value="NAD(P)-binding Rossmann-like Domain"/>
    <property type="match status" value="1"/>
</dbReference>
<proteinExistence type="predicted"/>
<dbReference type="EMBL" id="LJJC01000004">
    <property type="protein sequence ID" value="KQL54994.1"/>
    <property type="molecule type" value="Genomic_DNA"/>
</dbReference>
<dbReference type="OrthoDB" id="2938417at2"/>
<dbReference type="SUPFAM" id="SSF51735">
    <property type="entry name" value="NAD(P)-binding Rossmann-fold domains"/>
    <property type="match status" value="1"/>
</dbReference>
<dbReference type="Proteomes" id="UP000051888">
    <property type="component" value="Unassembled WGS sequence"/>
</dbReference>
<organism evidence="1 2">
    <name type="scientific">Heyndrickxia shackletonii</name>
    <dbReference type="NCBI Taxonomy" id="157838"/>
    <lineage>
        <taxon>Bacteria</taxon>
        <taxon>Bacillati</taxon>
        <taxon>Bacillota</taxon>
        <taxon>Bacilli</taxon>
        <taxon>Bacillales</taxon>
        <taxon>Bacillaceae</taxon>
        <taxon>Heyndrickxia</taxon>
    </lineage>
</organism>
<comment type="caution">
    <text evidence="1">The sequence shown here is derived from an EMBL/GenBank/DDBJ whole genome shotgun (WGS) entry which is preliminary data.</text>
</comment>
<keyword evidence="2" id="KW-1185">Reference proteome</keyword>
<evidence type="ECO:0000313" key="2">
    <source>
        <dbReference type="Proteomes" id="UP000051888"/>
    </source>
</evidence>
<accession>A0A0Q3WZF2</accession>
<dbReference type="AlphaFoldDB" id="A0A0Q3WZF2"/>
<name>A0A0Q3WZF2_9BACI</name>
<sequence length="261" mass="30904">MESTIVCGAMHFVGFEICKELLNRGCSVIAIDNEEQAERFHLEKWLEIGRNANLMRLSIEEIRDEIDSETVCFIPFIDFLRSSEKMNDLLNTVENLIQMENITEYHIIYPSQYYHSFSDMDKRKLHTIFQKNNRIKKVVEYYAPTLYGPWQPNTYLFQQLIEGKPTDDYLDDQRDAIFIEDAVKEIVGNTKATEHGQSLLLRNVQSDTWRNCILFLNESFSMPDEKKMIDNSDIQIINVKEQRSYQEGLIMQMECFKRFYE</sequence>
<dbReference type="RefSeq" id="WP_055740789.1">
    <property type="nucleotide sequence ID" value="NZ_JAAIWL010000035.1"/>
</dbReference>
<reference evidence="1 2" key="1">
    <citation type="submission" date="2015-09" db="EMBL/GenBank/DDBJ databases">
        <title>Genome sequencing project for genomic taxonomy and phylogenomics of Bacillus-like bacteria.</title>
        <authorList>
            <person name="Liu B."/>
            <person name="Wang J."/>
            <person name="Zhu Y."/>
            <person name="Liu G."/>
            <person name="Chen Q."/>
            <person name="Chen Z."/>
            <person name="Lan J."/>
            <person name="Che J."/>
            <person name="Ge C."/>
            <person name="Shi H."/>
            <person name="Pan Z."/>
            <person name="Liu X."/>
        </authorList>
    </citation>
    <scope>NUCLEOTIDE SEQUENCE [LARGE SCALE GENOMIC DNA]</scope>
    <source>
        <strain evidence="1 2">LMG 18435</strain>
    </source>
</reference>
<dbReference type="STRING" id="157838.AN964_16785"/>
<dbReference type="PATRIC" id="fig|157838.3.peg.3716"/>
<gene>
    <name evidence="1" type="ORF">AN964_16785</name>
</gene>
<evidence type="ECO:0008006" key="3">
    <source>
        <dbReference type="Google" id="ProtNLM"/>
    </source>
</evidence>
<evidence type="ECO:0000313" key="1">
    <source>
        <dbReference type="EMBL" id="KQL54994.1"/>
    </source>
</evidence>
<protein>
    <recommendedName>
        <fullName evidence="3">UDP-glucose 4-epimerase</fullName>
    </recommendedName>
</protein>